<dbReference type="SUPFAM" id="SSF159672">
    <property type="entry name" value="CbiG N-terminal domain-like"/>
    <property type="match status" value="1"/>
</dbReference>
<gene>
    <name evidence="3" type="ORF">GSUB_01385</name>
</gene>
<name>A0A0B5FLH3_9BACT</name>
<proteinExistence type="predicted"/>
<dbReference type="PANTHER" id="PTHR37477:SF1">
    <property type="entry name" value="COBALT-PRECORRIN-5A HYDROLASE"/>
    <property type="match status" value="1"/>
</dbReference>
<dbReference type="KEGG" id="gsb:GSUB_01385"/>
<evidence type="ECO:0000259" key="1">
    <source>
        <dbReference type="Pfam" id="PF01890"/>
    </source>
</evidence>
<evidence type="ECO:0000313" key="3">
    <source>
        <dbReference type="EMBL" id="AJF05494.1"/>
    </source>
</evidence>
<dbReference type="InterPro" id="IPR002750">
    <property type="entry name" value="CobE/GbiG_C"/>
</dbReference>
<dbReference type="EMBL" id="CP010311">
    <property type="protein sequence ID" value="AJF05494.1"/>
    <property type="molecule type" value="Genomic_DNA"/>
</dbReference>
<dbReference type="Proteomes" id="UP000035036">
    <property type="component" value="Chromosome"/>
</dbReference>
<dbReference type="Pfam" id="PF11760">
    <property type="entry name" value="CbiG_N"/>
    <property type="match status" value="1"/>
</dbReference>
<organism evidence="3 4">
    <name type="scientific">Geoalkalibacter subterraneus</name>
    <dbReference type="NCBI Taxonomy" id="483547"/>
    <lineage>
        <taxon>Bacteria</taxon>
        <taxon>Pseudomonadati</taxon>
        <taxon>Thermodesulfobacteriota</taxon>
        <taxon>Desulfuromonadia</taxon>
        <taxon>Desulfuromonadales</taxon>
        <taxon>Geoalkalibacteraceae</taxon>
        <taxon>Geoalkalibacter</taxon>
    </lineage>
</organism>
<dbReference type="SUPFAM" id="SSF159664">
    <property type="entry name" value="CobE/GbiG C-terminal domain-like"/>
    <property type="match status" value="1"/>
</dbReference>
<dbReference type="InterPro" id="IPR038029">
    <property type="entry name" value="GbiG_N_sf"/>
</dbReference>
<protein>
    <submittedName>
        <fullName evidence="3">Cobalamin biosynthesis protein CbiG</fullName>
    </submittedName>
</protein>
<accession>A0A0B5FLH3</accession>
<evidence type="ECO:0000313" key="4">
    <source>
        <dbReference type="Proteomes" id="UP000035036"/>
    </source>
</evidence>
<dbReference type="Pfam" id="PF01890">
    <property type="entry name" value="CbiG_C"/>
    <property type="match status" value="1"/>
</dbReference>
<dbReference type="AlphaFoldDB" id="A0A0B5FLH3"/>
<dbReference type="OrthoDB" id="9781023at2"/>
<dbReference type="InterPro" id="IPR052553">
    <property type="entry name" value="CbiG_hydrolase"/>
</dbReference>
<dbReference type="STRING" id="483547.GSUB_01385"/>
<dbReference type="HOGENOM" id="CLU_028397_0_2_7"/>
<dbReference type="InterPro" id="IPR021744">
    <property type="entry name" value="CbiG_N"/>
</dbReference>
<dbReference type="RefSeq" id="WP_040198847.1">
    <property type="nucleotide sequence ID" value="NZ_CP010311.1"/>
</dbReference>
<dbReference type="InterPro" id="IPR036518">
    <property type="entry name" value="CobE/GbiG_C_sf"/>
</dbReference>
<sequence length="263" mass="27384">MAPAPDLAVIAVTGAGARLAAGISAELGGSLHLSGSMATEYDATPYDSLADQFARLMDGSKRGIVAVMAQGIVTRMIAPHLQSKYQDPAVVTCDEVGRFAISTVSGHEGGANQLAHAVASITGATPVITTATEANRCHVLGIGCRRGTSKGAILHAIRSGCEQAGITPVRLRLVASAWVKKDELGLIAAVEELGLYLRFLPRSAYENPLYNFTAYDGPMRHLGIPGVAEPSALLAAVDPRLLLPRTVIDSVTIAIAQEGLIHA</sequence>
<feature type="domain" description="Cobalamin synthesis G N-terminal" evidence="2">
    <location>
        <begin position="60"/>
        <end position="133"/>
    </location>
</feature>
<keyword evidence="4" id="KW-1185">Reference proteome</keyword>
<reference evidence="3 4" key="1">
    <citation type="journal article" date="2015" name="Genome Announc.">
        <title>Genomes of Geoalkalibacter ferrihydriticus Z-0531T and Geoalkalibacter subterraneus Red1T, Two Haloalkaliphilic Metal-Reducing Deltaproteobacteria.</title>
        <authorList>
            <person name="Badalamenti J.P."/>
            <person name="Krajmalnik-Brown R."/>
            <person name="Torres C.I."/>
            <person name="Bond D.R."/>
        </authorList>
    </citation>
    <scope>NUCLEOTIDE SEQUENCE [LARGE SCALE GENOMIC DNA]</scope>
    <source>
        <strain evidence="3 4">Red1</strain>
    </source>
</reference>
<dbReference type="Gene3D" id="3.40.50.11220">
    <property type="match status" value="1"/>
</dbReference>
<evidence type="ECO:0000259" key="2">
    <source>
        <dbReference type="Pfam" id="PF11760"/>
    </source>
</evidence>
<feature type="domain" description="CobE/GbiG C-terminal" evidence="1">
    <location>
        <begin position="139"/>
        <end position="256"/>
    </location>
</feature>
<dbReference type="GO" id="GO:0009236">
    <property type="term" value="P:cobalamin biosynthetic process"/>
    <property type="evidence" value="ECO:0007669"/>
    <property type="project" value="InterPro"/>
</dbReference>
<dbReference type="PANTHER" id="PTHR37477">
    <property type="entry name" value="COBALT-PRECORRIN-5A HYDROLASE"/>
    <property type="match status" value="1"/>
</dbReference>
<dbReference type="Gene3D" id="3.30.420.180">
    <property type="entry name" value="CobE/GbiG C-terminal domain"/>
    <property type="match status" value="1"/>
</dbReference>